<evidence type="ECO:0000313" key="2">
    <source>
        <dbReference type="EMBL" id="MDY0745899.1"/>
    </source>
</evidence>
<name>A0ABU5DIB4_9BURK</name>
<accession>A0ABU5DIB4</accession>
<gene>
    <name evidence="2" type="ORF">SNE35_15365</name>
</gene>
<sequence>MNARMLRRAGVLGLVIGLLAAALAYWHATSGPDPRLTQGYEIIGGQVFDSEQADEARKRQIEHVGGKAAVWAVEFNEWFGSLWQGTRLAATLAILGALTMLACFHIAGLMDEGHDP</sequence>
<protein>
    <submittedName>
        <fullName evidence="2">Uncharacterized protein</fullName>
    </submittedName>
</protein>
<dbReference type="RefSeq" id="WP_320423790.1">
    <property type="nucleotide sequence ID" value="NZ_JAXCLA010000004.1"/>
</dbReference>
<organism evidence="2 3">
    <name type="scientific">Roseateles agri</name>
    <dbReference type="NCBI Taxonomy" id="3098619"/>
    <lineage>
        <taxon>Bacteria</taxon>
        <taxon>Pseudomonadati</taxon>
        <taxon>Pseudomonadota</taxon>
        <taxon>Betaproteobacteria</taxon>
        <taxon>Burkholderiales</taxon>
        <taxon>Sphaerotilaceae</taxon>
        <taxon>Roseateles</taxon>
    </lineage>
</organism>
<feature type="transmembrane region" description="Helical" evidence="1">
    <location>
        <begin position="88"/>
        <end position="110"/>
    </location>
</feature>
<comment type="caution">
    <text evidence="2">The sequence shown here is derived from an EMBL/GenBank/DDBJ whole genome shotgun (WGS) entry which is preliminary data.</text>
</comment>
<keyword evidence="1" id="KW-1133">Transmembrane helix</keyword>
<evidence type="ECO:0000313" key="3">
    <source>
        <dbReference type="Proteomes" id="UP001285263"/>
    </source>
</evidence>
<keyword evidence="3" id="KW-1185">Reference proteome</keyword>
<reference evidence="2 3" key="1">
    <citation type="submission" date="2023-11" db="EMBL/GenBank/DDBJ databases">
        <title>Paucibacter sp. nov., isolated from fresh soil in Korea.</title>
        <authorList>
            <person name="Le N.T.T."/>
        </authorList>
    </citation>
    <scope>NUCLEOTIDE SEQUENCE [LARGE SCALE GENOMIC DNA]</scope>
    <source>
        <strain evidence="2 3">R3-3</strain>
    </source>
</reference>
<keyword evidence="1" id="KW-0472">Membrane</keyword>
<evidence type="ECO:0000256" key="1">
    <source>
        <dbReference type="SAM" id="Phobius"/>
    </source>
</evidence>
<keyword evidence="1" id="KW-0812">Transmembrane</keyword>
<dbReference type="Proteomes" id="UP001285263">
    <property type="component" value="Unassembled WGS sequence"/>
</dbReference>
<dbReference type="EMBL" id="JAXCLA010000004">
    <property type="protein sequence ID" value="MDY0745899.1"/>
    <property type="molecule type" value="Genomic_DNA"/>
</dbReference>
<proteinExistence type="predicted"/>